<organism evidence="1 2">
    <name type="scientific">Trifolium medium</name>
    <dbReference type="NCBI Taxonomy" id="97028"/>
    <lineage>
        <taxon>Eukaryota</taxon>
        <taxon>Viridiplantae</taxon>
        <taxon>Streptophyta</taxon>
        <taxon>Embryophyta</taxon>
        <taxon>Tracheophyta</taxon>
        <taxon>Spermatophyta</taxon>
        <taxon>Magnoliopsida</taxon>
        <taxon>eudicotyledons</taxon>
        <taxon>Gunneridae</taxon>
        <taxon>Pentapetalae</taxon>
        <taxon>rosids</taxon>
        <taxon>fabids</taxon>
        <taxon>Fabales</taxon>
        <taxon>Fabaceae</taxon>
        <taxon>Papilionoideae</taxon>
        <taxon>50 kb inversion clade</taxon>
        <taxon>NPAAA clade</taxon>
        <taxon>Hologalegina</taxon>
        <taxon>IRL clade</taxon>
        <taxon>Trifolieae</taxon>
        <taxon>Trifolium</taxon>
    </lineage>
</organism>
<keyword evidence="2" id="KW-1185">Reference proteome</keyword>
<dbReference type="EMBL" id="LXQA011230776">
    <property type="protein sequence ID" value="MCI89930.1"/>
    <property type="molecule type" value="Genomic_DNA"/>
</dbReference>
<comment type="caution">
    <text evidence="1">The sequence shown here is derived from an EMBL/GenBank/DDBJ whole genome shotgun (WGS) entry which is preliminary data.</text>
</comment>
<reference evidence="1 2" key="1">
    <citation type="journal article" date="2018" name="Front. Plant Sci.">
        <title>Red Clover (Trifolium pratense) and Zigzag Clover (T. medium) - A Picture of Genomic Similarities and Differences.</title>
        <authorList>
            <person name="Dluhosova J."/>
            <person name="Istvanek J."/>
            <person name="Nedelnik J."/>
            <person name="Repkova J."/>
        </authorList>
    </citation>
    <scope>NUCLEOTIDE SEQUENCE [LARGE SCALE GENOMIC DNA]</scope>
    <source>
        <strain evidence="2">cv. 10/8</strain>
        <tissue evidence="1">Leaf</tissue>
    </source>
</reference>
<dbReference type="Proteomes" id="UP000265520">
    <property type="component" value="Unassembled WGS sequence"/>
</dbReference>
<evidence type="ECO:0000313" key="2">
    <source>
        <dbReference type="Proteomes" id="UP000265520"/>
    </source>
</evidence>
<dbReference type="AlphaFoldDB" id="A0A392VU20"/>
<protein>
    <submittedName>
        <fullName evidence="1">Uncharacterized protein</fullName>
    </submittedName>
</protein>
<evidence type="ECO:0000313" key="1">
    <source>
        <dbReference type="EMBL" id="MCI89930.1"/>
    </source>
</evidence>
<feature type="non-terminal residue" evidence="1">
    <location>
        <position position="1"/>
    </location>
</feature>
<proteinExistence type="predicted"/>
<accession>A0A392VU20</accession>
<sequence length="26" mass="2933">IHLSHDEAILNATVATMERRKKPKSS</sequence>
<name>A0A392VU20_9FABA</name>